<keyword evidence="9" id="KW-1185">Reference proteome</keyword>
<feature type="chain" id="PRO_5038982836" evidence="6">
    <location>
        <begin position="29"/>
        <end position="207"/>
    </location>
</feature>
<dbReference type="Proteomes" id="UP000284333">
    <property type="component" value="Unassembled WGS sequence"/>
</dbReference>
<dbReference type="Pfam" id="PF00877">
    <property type="entry name" value="NLPC_P60"/>
    <property type="match status" value="1"/>
</dbReference>
<evidence type="ECO:0000256" key="4">
    <source>
        <dbReference type="ARBA" id="ARBA00022807"/>
    </source>
</evidence>
<dbReference type="InterPro" id="IPR000064">
    <property type="entry name" value="NLP_P60_dom"/>
</dbReference>
<proteinExistence type="inferred from homology"/>
<dbReference type="OrthoDB" id="5177647at2"/>
<dbReference type="PROSITE" id="PS51935">
    <property type="entry name" value="NLPC_P60"/>
    <property type="match status" value="1"/>
</dbReference>
<accession>A0A3S3BMT1</accession>
<comment type="similarity">
    <text evidence="1">Belongs to the peptidase C40 family.</text>
</comment>
<organism evidence="8 9">
    <name type="scientific">Rhodococcus spongiicola</name>
    <dbReference type="NCBI Taxonomy" id="2487352"/>
    <lineage>
        <taxon>Bacteria</taxon>
        <taxon>Bacillati</taxon>
        <taxon>Actinomycetota</taxon>
        <taxon>Actinomycetes</taxon>
        <taxon>Mycobacteriales</taxon>
        <taxon>Nocardiaceae</taxon>
        <taxon>Rhodococcus</taxon>
    </lineage>
</organism>
<gene>
    <name evidence="8" type="ORF">EF834_08240</name>
</gene>
<evidence type="ECO:0000256" key="2">
    <source>
        <dbReference type="ARBA" id="ARBA00022670"/>
    </source>
</evidence>
<dbReference type="PANTHER" id="PTHR47359:SF3">
    <property type="entry name" value="NLP_P60 DOMAIN-CONTAINING PROTEIN-RELATED"/>
    <property type="match status" value="1"/>
</dbReference>
<dbReference type="GO" id="GO:0006508">
    <property type="term" value="P:proteolysis"/>
    <property type="evidence" value="ECO:0007669"/>
    <property type="project" value="UniProtKB-KW"/>
</dbReference>
<evidence type="ECO:0000256" key="3">
    <source>
        <dbReference type="ARBA" id="ARBA00022801"/>
    </source>
</evidence>
<evidence type="ECO:0000256" key="1">
    <source>
        <dbReference type="ARBA" id="ARBA00007074"/>
    </source>
</evidence>
<dbReference type="GO" id="GO:0008234">
    <property type="term" value="F:cysteine-type peptidase activity"/>
    <property type="evidence" value="ECO:0007669"/>
    <property type="project" value="UniProtKB-KW"/>
</dbReference>
<name>A0A3S3BMT1_9NOCA</name>
<sequence length="207" mass="20467">MASKAFKRSAQRAAVAGALAVGAVSASAAPALADTISVPGVGPVEIPGVTQEQVDDAIATLAPALGQGMDTGIPAPAQAAPVPPAPAPEAPVTSTAVKAVKAAETKLGSPYVYGAAGPNAFDCSGLVQWAYKQAGLDLPRTSYDQAAVGVPVSQADLQAGDVVSFYGGSHSGIYAGNGNVIHASTSGQPVKLSPVSAMPFDGARRYV</sequence>
<dbReference type="AlphaFoldDB" id="A0A3S3BMT1"/>
<reference evidence="8 9" key="1">
    <citation type="submission" date="2018-11" db="EMBL/GenBank/DDBJ databases">
        <title>Rhodococcus spongicola sp. nov. and Rhodococcus xishaensis sp. nov. from marine sponges.</title>
        <authorList>
            <person name="Li L."/>
            <person name="Lin H.W."/>
        </authorList>
    </citation>
    <scope>NUCLEOTIDE SEQUENCE [LARGE SCALE GENOMIC DNA]</scope>
    <source>
        <strain evidence="8 9">LHW50502</strain>
    </source>
</reference>
<keyword evidence="3" id="KW-0378">Hydrolase</keyword>
<evidence type="ECO:0000313" key="9">
    <source>
        <dbReference type="Proteomes" id="UP000284333"/>
    </source>
</evidence>
<dbReference type="RefSeq" id="WP_127946679.1">
    <property type="nucleotide sequence ID" value="NZ_RKLN01000002.1"/>
</dbReference>
<comment type="caution">
    <text evidence="8">The sequence shown here is derived from an EMBL/GenBank/DDBJ whole genome shotgun (WGS) entry which is preliminary data.</text>
</comment>
<evidence type="ECO:0000256" key="5">
    <source>
        <dbReference type="SAM" id="MobiDB-lite"/>
    </source>
</evidence>
<dbReference type="InterPro" id="IPR038765">
    <property type="entry name" value="Papain-like_cys_pep_sf"/>
</dbReference>
<feature type="domain" description="NlpC/P60" evidence="7">
    <location>
        <begin position="93"/>
        <end position="207"/>
    </location>
</feature>
<evidence type="ECO:0000256" key="6">
    <source>
        <dbReference type="SAM" id="SignalP"/>
    </source>
</evidence>
<keyword evidence="6" id="KW-0732">Signal</keyword>
<protein>
    <submittedName>
        <fullName evidence="8">NlpC/P60 family protein</fullName>
    </submittedName>
</protein>
<dbReference type="PANTHER" id="PTHR47359">
    <property type="entry name" value="PEPTIDOGLYCAN DL-ENDOPEPTIDASE CWLO"/>
    <property type="match status" value="1"/>
</dbReference>
<keyword evidence="4" id="KW-0788">Thiol protease</keyword>
<keyword evidence="2" id="KW-0645">Protease</keyword>
<feature type="signal peptide" evidence="6">
    <location>
        <begin position="1"/>
        <end position="28"/>
    </location>
</feature>
<dbReference type="Gene3D" id="3.90.1720.10">
    <property type="entry name" value="endopeptidase domain like (from Nostoc punctiforme)"/>
    <property type="match status" value="1"/>
</dbReference>
<dbReference type="EMBL" id="RKLN01000002">
    <property type="protein sequence ID" value="RVW04947.1"/>
    <property type="molecule type" value="Genomic_DNA"/>
</dbReference>
<dbReference type="SUPFAM" id="SSF54001">
    <property type="entry name" value="Cysteine proteinases"/>
    <property type="match status" value="1"/>
</dbReference>
<evidence type="ECO:0000259" key="7">
    <source>
        <dbReference type="PROSITE" id="PS51935"/>
    </source>
</evidence>
<dbReference type="InterPro" id="IPR051794">
    <property type="entry name" value="PG_Endopeptidase_C40"/>
</dbReference>
<feature type="region of interest" description="Disordered" evidence="5">
    <location>
        <begin position="70"/>
        <end position="90"/>
    </location>
</feature>
<evidence type="ECO:0000313" key="8">
    <source>
        <dbReference type="EMBL" id="RVW04947.1"/>
    </source>
</evidence>